<gene>
    <name evidence="2" type="ORF">DR999_PMT11918</name>
</gene>
<organism evidence="2 3">
    <name type="scientific">Platysternon megacephalum</name>
    <name type="common">big-headed turtle</name>
    <dbReference type="NCBI Taxonomy" id="55544"/>
    <lineage>
        <taxon>Eukaryota</taxon>
        <taxon>Metazoa</taxon>
        <taxon>Chordata</taxon>
        <taxon>Craniata</taxon>
        <taxon>Vertebrata</taxon>
        <taxon>Euteleostomi</taxon>
        <taxon>Archelosauria</taxon>
        <taxon>Testudinata</taxon>
        <taxon>Testudines</taxon>
        <taxon>Cryptodira</taxon>
        <taxon>Durocryptodira</taxon>
        <taxon>Testudinoidea</taxon>
        <taxon>Platysternidae</taxon>
        <taxon>Platysternon</taxon>
    </lineage>
</organism>
<name>A0A4D9E6X5_9SAUR</name>
<protein>
    <submittedName>
        <fullName evidence="2">Mitogen-activated protein kinase kinase kinase 3</fullName>
    </submittedName>
</protein>
<dbReference type="Proteomes" id="UP000297703">
    <property type="component" value="Unassembled WGS sequence"/>
</dbReference>
<dbReference type="EMBL" id="QXTE01000114">
    <property type="protein sequence ID" value="TFK05417.1"/>
    <property type="molecule type" value="Genomic_DNA"/>
</dbReference>
<proteinExistence type="predicted"/>
<keyword evidence="2" id="KW-0418">Kinase</keyword>
<dbReference type="GO" id="GO:0016301">
    <property type="term" value="F:kinase activity"/>
    <property type="evidence" value="ECO:0007669"/>
    <property type="project" value="UniProtKB-KW"/>
</dbReference>
<keyword evidence="2" id="KW-0808">Transferase</keyword>
<reference evidence="2 3" key="2">
    <citation type="submission" date="2019-04" db="EMBL/GenBank/DDBJ databases">
        <title>The genome sequence of big-headed turtle.</title>
        <authorList>
            <person name="Gong S."/>
        </authorList>
    </citation>
    <scope>NUCLEOTIDE SEQUENCE [LARGE SCALE GENOMIC DNA]</scope>
    <source>
        <strain evidence="2">DO16091913</strain>
        <tissue evidence="2">Muscle</tissue>
    </source>
</reference>
<evidence type="ECO:0000256" key="1">
    <source>
        <dbReference type="SAM" id="MobiDB-lite"/>
    </source>
</evidence>
<keyword evidence="3" id="KW-1185">Reference proteome</keyword>
<comment type="caution">
    <text evidence="2">The sequence shown here is derived from an EMBL/GenBank/DDBJ whole genome shotgun (WGS) entry which is preliminary data.</text>
</comment>
<dbReference type="AlphaFoldDB" id="A0A4D9E6X5"/>
<accession>A0A4D9E6X5</accession>
<feature type="compositionally biased region" description="Polar residues" evidence="1">
    <location>
        <begin position="23"/>
        <end position="44"/>
    </location>
</feature>
<sequence length="115" mass="12444">MGDGLGEKEQFVPSSLLCHCSTSPSIPRAASQASPFPPHSTQSVEGKPGFKRHLPAAFTGAALKLSTVHRRSPQSRALNYLQFLAMTPNAKTFMAGMDYESWKVMPRSHGWSLGG</sequence>
<evidence type="ECO:0000313" key="3">
    <source>
        <dbReference type="Proteomes" id="UP000297703"/>
    </source>
</evidence>
<evidence type="ECO:0000313" key="2">
    <source>
        <dbReference type="EMBL" id="TFK05417.1"/>
    </source>
</evidence>
<reference evidence="2 3" key="1">
    <citation type="submission" date="2019-04" db="EMBL/GenBank/DDBJ databases">
        <title>Draft genome of the big-headed turtle Platysternon megacephalum.</title>
        <authorList>
            <person name="Gong S."/>
        </authorList>
    </citation>
    <scope>NUCLEOTIDE SEQUENCE [LARGE SCALE GENOMIC DNA]</scope>
    <source>
        <strain evidence="2">DO16091913</strain>
        <tissue evidence="2">Muscle</tissue>
    </source>
</reference>
<feature type="region of interest" description="Disordered" evidence="1">
    <location>
        <begin position="23"/>
        <end position="51"/>
    </location>
</feature>